<evidence type="ECO:0000256" key="2">
    <source>
        <dbReference type="ARBA" id="ARBA00005417"/>
    </source>
</evidence>
<comment type="catalytic activity">
    <reaction evidence="17">
        <text>Ni(2+)(out) + ATP + H2O = Ni(2+)(in) + ADP + phosphate + H(+)</text>
        <dbReference type="Rhea" id="RHEA:15557"/>
        <dbReference type="ChEBI" id="CHEBI:15377"/>
        <dbReference type="ChEBI" id="CHEBI:15378"/>
        <dbReference type="ChEBI" id="CHEBI:30616"/>
        <dbReference type="ChEBI" id="CHEBI:43474"/>
        <dbReference type="ChEBI" id="CHEBI:49786"/>
        <dbReference type="ChEBI" id="CHEBI:456216"/>
        <dbReference type="EC" id="7.2.2.11"/>
    </reaction>
    <physiologicalReaction direction="left-to-right" evidence="17">
        <dbReference type="Rhea" id="RHEA:15558"/>
    </physiologicalReaction>
</comment>
<dbReference type="Proteomes" id="UP001597263">
    <property type="component" value="Unassembled WGS sequence"/>
</dbReference>
<organism evidence="19 20">
    <name type="scientific">Pseudochrobactrum kiredjianiae</name>
    <dbReference type="NCBI Taxonomy" id="386305"/>
    <lineage>
        <taxon>Bacteria</taxon>
        <taxon>Pseudomonadati</taxon>
        <taxon>Pseudomonadota</taxon>
        <taxon>Alphaproteobacteria</taxon>
        <taxon>Hyphomicrobiales</taxon>
        <taxon>Brucellaceae</taxon>
        <taxon>Pseudochrobactrum</taxon>
    </lineage>
</organism>
<sequence>MTALLEVKGLRTVFHLLGGAWSAVDGIDLNIARGEVLCLVGESGSGKSVTGFSLVQLIDPPGEIVEGEILFNGENLREASDERLRNLRGDRIAMIFQDPLSTLNPVLTIGEQMCEAILEHRACGKAQAMKEAASALGRVGISSAEVRLKQYPHEFSGGMRQRVAIATALLNNPDLIIADEPTTALDVTIQSQILYEVQKLARETGTAVLWITHDLAVVAELADRVAVMYAGQIVETGAVDDVLDRPLHPYTQGLLNSSSGMVKPGERLHQIDGNAPRIDDRPSGCPFRTRCERVKPVCAEIYPEPQVIDGRIFRCHNPVSPVLAERSTVNAASVQETRL</sequence>
<dbReference type="EC" id="7.2.2.11" evidence="15"/>
<keyword evidence="5" id="KW-0997">Cell inner membrane</keyword>
<evidence type="ECO:0000256" key="3">
    <source>
        <dbReference type="ARBA" id="ARBA00022448"/>
    </source>
</evidence>
<proteinExistence type="inferred from homology"/>
<dbReference type="InterPro" id="IPR003439">
    <property type="entry name" value="ABC_transporter-like_ATP-bd"/>
</dbReference>
<keyword evidence="4" id="KW-1003">Cell membrane</keyword>
<dbReference type="GO" id="GO:0005524">
    <property type="term" value="F:ATP binding"/>
    <property type="evidence" value="ECO:0007669"/>
    <property type="project" value="UniProtKB-KW"/>
</dbReference>
<evidence type="ECO:0000256" key="15">
    <source>
        <dbReference type="ARBA" id="ARBA00039098"/>
    </source>
</evidence>
<evidence type="ECO:0000256" key="11">
    <source>
        <dbReference type="ARBA" id="ARBA00023065"/>
    </source>
</evidence>
<dbReference type="Pfam" id="PF08352">
    <property type="entry name" value="oligo_HPY"/>
    <property type="match status" value="1"/>
</dbReference>
<dbReference type="NCBIfam" id="TIGR01727">
    <property type="entry name" value="oligo_HPY"/>
    <property type="match status" value="1"/>
</dbReference>
<dbReference type="PANTHER" id="PTHR43297:SF13">
    <property type="entry name" value="NICKEL ABC TRANSPORTER, ATP-BINDING PROTEIN"/>
    <property type="match status" value="1"/>
</dbReference>
<dbReference type="InterPro" id="IPR013563">
    <property type="entry name" value="Oligopep_ABC_C"/>
</dbReference>
<evidence type="ECO:0000313" key="19">
    <source>
        <dbReference type="EMBL" id="MFD1226629.1"/>
    </source>
</evidence>
<comment type="similarity">
    <text evidence="2">Belongs to the ABC transporter superfamily.</text>
</comment>
<gene>
    <name evidence="19" type="ORF">ACFQ35_05615</name>
</gene>
<dbReference type="RefSeq" id="WP_289388356.1">
    <property type="nucleotide sequence ID" value="NZ_JAUCBM010000011.1"/>
</dbReference>
<dbReference type="EMBL" id="JBHTMA010000030">
    <property type="protein sequence ID" value="MFD1226629.1"/>
    <property type="molecule type" value="Genomic_DNA"/>
</dbReference>
<dbReference type="Gene3D" id="3.40.50.300">
    <property type="entry name" value="P-loop containing nucleotide triphosphate hydrolases"/>
    <property type="match status" value="1"/>
</dbReference>
<dbReference type="PROSITE" id="PS50893">
    <property type="entry name" value="ABC_TRANSPORTER_2"/>
    <property type="match status" value="1"/>
</dbReference>
<dbReference type="PANTHER" id="PTHR43297">
    <property type="entry name" value="OLIGOPEPTIDE TRANSPORT ATP-BINDING PROTEIN APPD"/>
    <property type="match status" value="1"/>
</dbReference>
<comment type="subcellular location">
    <subcellularLocation>
        <location evidence="1">Cell inner membrane</location>
        <topology evidence="1">Peripheral membrane protein</topology>
    </subcellularLocation>
</comment>
<comment type="caution">
    <text evidence="19">The sequence shown here is derived from an EMBL/GenBank/DDBJ whole genome shotgun (WGS) entry which is preliminary data.</text>
</comment>
<keyword evidence="9" id="KW-0653">Protein transport</keyword>
<name>A0ABW3V2A9_9HYPH</name>
<comment type="subunit">
    <text evidence="14">The complex is composed of two ATP-binding proteins (NikD and NikE), two transmembrane proteins (NikB and NikC) and a solute-binding protein (NikA).</text>
</comment>
<accession>A0ABW3V2A9</accession>
<reference evidence="20" key="1">
    <citation type="journal article" date="2019" name="Int. J. Syst. Evol. Microbiol.">
        <title>The Global Catalogue of Microorganisms (GCM) 10K type strain sequencing project: providing services to taxonomists for standard genome sequencing and annotation.</title>
        <authorList>
            <consortium name="The Broad Institute Genomics Platform"/>
            <consortium name="The Broad Institute Genome Sequencing Center for Infectious Disease"/>
            <person name="Wu L."/>
            <person name="Ma J."/>
        </authorList>
    </citation>
    <scope>NUCLEOTIDE SEQUENCE [LARGE SCALE GENOMIC DNA]</scope>
    <source>
        <strain evidence="20">CCUG 49584</strain>
    </source>
</reference>
<keyword evidence="12" id="KW-0472">Membrane</keyword>
<evidence type="ECO:0000256" key="10">
    <source>
        <dbReference type="ARBA" id="ARBA00022967"/>
    </source>
</evidence>
<evidence type="ECO:0000256" key="16">
    <source>
        <dbReference type="ARBA" id="ARBA00044143"/>
    </source>
</evidence>
<evidence type="ECO:0000256" key="17">
    <source>
        <dbReference type="ARBA" id="ARBA00048610"/>
    </source>
</evidence>
<keyword evidence="3" id="KW-0813">Transport</keyword>
<keyword evidence="8" id="KW-0571">Peptide transport</keyword>
<keyword evidence="11" id="KW-0406">Ion transport</keyword>
<comment type="function">
    <text evidence="13">Probably part of an ABC transporter complex that could be involved in peptide import. Probably responsible for energy coupling to the transport system.</text>
</comment>
<evidence type="ECO:0000256" key="4">
    <source>
        <dbReference type="ARBA" id="ARBA00022475"/>
    </source>
</evidence>
<keyword evidence="7 19" id="KW-0067">ATP-binding</keyword>
<evidence type="ECO:0000259" key="18">
    <source>
        <dbReference type="PROSITE" id="PS50893"/>
    </source>
</evidence>
<evidence type="ECO:0000256" key="6">
    <source>
        <dbReference type="ARBA" id="ARBA00022741"/>
    </source>
</evidence>
<dbReference type="InterPro" id="IPR027417">
    <property type="entry name" value="P-loop_NTPase"/>
</dbReference>
<evidence type="ECO:0000256" key="1">
    <source>
        <dbReference type="ARBA" id="ARBA00004417"/>
    </source>
</evidence>
<evidence type="ECO:0000256" key="14">
    <source>
        <dbReference type="ARBA" id="ARBA00038669"/>
    </source>
</evidence>
<evidence type="ECO:0000313" key="20">
    <source>
        <dbReference type="Proteomes" id="UP001597263"/>
    </source>
</evidence>
<evidence type="ECO:0000256" key="8">
    <source>
        <dbReference type="ARBA" id="ARBA00022856"/>
    </source>
</evidence>
<evidence type="ECO:0000256" key="7">
    <source>
        <dbReference type="ARBA" id="ARBA00022840"/>
    </source>
</evidence>
<feature type="domain" description="ABC transporter" evidence="18">
    <location>
        <begin position="5"/>
        <end position="255"/>
    </location>
</feature>
<dbReference type="Pfam" id="PF00005">
    <property type="entry name" value="ABC_tran"/>
    <property type="match status" value="1"/>
</dbReference>
<keyword evidence="10" id="KW-1278">Translocase</keyword>
<protein>
    <recommendedName>
        <fullName evidence="16">Nickel import system ATP-binding protein NikD</fullName>
        <ecNumber evidence="15">7.2.2.11</ecNumber>
    </recommendedName>
</protein>
<dbReference type="SUPFAM" id="SSF52540">
    <property type="entry name" value="P-loop containing nucleoside triphosphate hydrolases"/>
    <property type="match status" value="1"/>
</dbReference>
<keyword evidence="6" id="KW-0547">Nucleotide-binding</keyword>
<evidence type="ECO:0000256" key="5">
    <source>
        <dbReference type="ARBA" id="ARBA00022519"/>
    </source>
</evidence>
<dbReference type="PROSITE" id="PS00211">
    <property type="entry name" value="ABC_TRANSPORTER_1"/>
    <property type="match status" value="1"/>
</dbReference>
<dbReference type="CDD" id="cd03257">
    <property type="entry name" value="ABC_NikE_OppD_transporters"/>
    <property type="match status" value="1"/>
</dbReference>
<evidence type="ECO:0000256" key="13">
    <source>
        <dbReference type="ARBA" id="ARBA00025070"/>
    </source>
</evidence>
<evidence type="ECO:0000256" key="12">
    <source>
        <dbReference type="ARBA" id="ARBA00023136"/>
    </source>
</evidence>
<keyword evidence="20" id="KW-1185">Reference proteome</keyword>
<dbReference type="SMART" id="SM00382">
    <property type="entry name" value="AAA"/>
    <property type="match status" value="1"/>
</dbReference>
<dbReference type="InterPro" id="IPR003593">
    <property type="entry name" value="AAA+_ATPase"/>
</dbReference>
<evidence type="ECO:0000256" key="9">
    <source>
        <dbReference type="ARBA" id="ARBA00022927"/>
    </source>
</evidence>
<dbReference type="InterPro" id="IPR017871">
    <property type="entry name" value="ABC_transporter-like_CS"/>
</dbReference>
<dbReference type="InterPro" id="IPR050388">
    <property type="entry name" value="ABC_Ni/Peptide_Import"/>
</dbReference>